<reference evidence="1" key="1">
    <citation type="journal article" date="2015" name="Nature">
        <title>Complex archaea that bridge the gap between prokaryotes and eukaryotes.</title>
        <authorList>
            <person name="Spang A."/>
            <person name="Saw J.H."/>
            <person name="Jorgensen S.L."/>
            <person name="Zaremba-Niedzwiedzka K."/>
            <person name="Martijn J."/>
            <person name="Lind A.E."/>
            <person name="van Eijk R."/>
            <person name="Schleper C."/>
            <person name="Guy L."/>
            <person name="Ettema T.J."/>
        </authorList>
    </citation>
    <scope>NUCLEOTIDE SEQUENCE</scope>
</reference>
<gene>
    <name evidence="1" type="ORF">LCGC14_2956580</name>
</gene>
<accession>A0A0F8Y0T5</accession>
<feature type="non-terminal residue" evidence="1">
    <location>
        <position position="1"/>
    </location>
</feature>
<organism evidence="1">
    <name type="scientific">marine sediment metagenome</name>
    <dbReference type="NCBI Taxonomy" id="412755"/>
    <lineage>
        <taxon>unclassified sequences</taxon>
        <taxon>metagenomes</taxon>
        <taxon>ecological metagenomes</taxon>
    </lineage>
</organism>
<evidence type="ECO:0000313" key="1">
    <source>
        <dbReference type="EMBL" id="KKK67190.1"/>
    </source>
</evidence>
<proteinExistence type="predicted"/>
<dbReference type="AlphaFoldDB" id="A0A0F8Y0T5"/>
<comment type="caution">
    <text evidence="1">The sequence shown here is derived from an EMBL/GenBank/DDBJ whole genome shotgun (WGS) entry which is preliminary data.</text>
</comment>
<protein>
    <submittedName>
        <fullName evidence="1">Uncharacterized protein</fullName>
    </submittedName>
</protein>
<name>A0A0F8Y0T5_9ZZZZ</name>
<dbReference type="EMBL" id="LAZR01059729">
    <property type="protein sequence ID" value="KKK67190.1"/>
    <property type="molecule type" value="Genomic_DNA"/>
</dbReference>
<sequence length="50" mass="6471">KDPEWHCQNSDEYLQHLDEIEEYDEEMNKEPHWWHFIEEWLKEKVSDRLR</sequence>